<comment type="subcellular location">
    <subcellularLocation>
        <location evidence="1">Cytoplasm</location>
        <location evidence="1">Cytoskeleton</location>
        <location evidence="1">Cilium axoneme</location>
    </subcellularLocation>
</comment>
<keyword evidence="7 11" id="KW-0505">Motor protein</keyword>
<evidence type="ECO:0000256" key="4">
    <source>
        <dbReference type="ARBA" id="ARBA00022701"/>
    </source>
</evidence>
<dbReference type="GO" id="GO:0005868">
    <property type="term" value="C:cytoplasmic dynein complex"/>
    <property type="evidence" value="ECO:0007669"/>
    <property type="project" value="TreeGrafter"/>
</dbReference>
<accession>A0A078A6J7</accession>
<dbReference type="FunCoup" id="A0A078A6J7">
    <property type="interactions" value="3"/>
</dbReference>
<dbReference type="PANTHER" id="PTHR11886:SF35">
    <property type="entry name" value="DYNEIN LIGHT CHAIN"/>
    <property type="match status" value="1"/>
</dbReference>
<organism evidence="12 13">
    <name type="scientific">Stylonychia lemnae</name>
    <name type="common">Ciliate</name>
    <dbReference type="NCBI Taxonomy" id="5949"/>
    <lineage>
        <taxon>Eukaryota</taxon>
        <taxon>Sar</taxon>
        <taxon>Alveolata</taxon>
        <taxon>Ciliophora</taxon>
        <taxon>Intramacronucleata</taxon>
        <taxon>Spirotrichea</taxon>
        <taxon>Stichotrichia</taxon>
        <taxon>Sporadotrichida</taxon>
        <taxon>Oxytrichidae</taxon>
        <taxon>Stylonychinae</taxon>
        <taxon>Stylonychia</taxon>
    </lineage>
</organism>
<dbReference type="Proteomes" id="UP000039865">
    <property type="component" value="Unassembled WGS sequence"/>
</dbReference>
<dbReference type="FunFam" id="3.30.740.10:FF:000002">
    <property type="entry name" value="Dynein light chain"/>
    <property type="match status" value="1"/>
</dbReference>
<comment type="function">
    <text evidence="10">Force generating protein of respiratory cilia. Produces force towards the minus ends of microtubules. Dynein has ATPase activity.</text>
</comment>
<comment type="subunit">
    <text evidence="2">Consists of at least two heavy chains and a number of intermediate and light chains.</text>
</comment>
<dbReference type="OrthoDB" id="6506078at2759"/>
<evidence type="ECO:0000256" key="1">
    <source>
        <dbReference type="ARBA" id="ARBA00004430"/>
    </source>
</evidence>
<evidence type="ECO:0000256" key="9">
    <source>
        <dbReference type="ARBA" id="ARBA00023273"/>
    </source>
</evidence>
<dbReference type="PANTHER" id="PTHR11886">
    <property type="entry name" value="DYNEIN LIGHT CHAIN"/>
    <property type="match status" value="1"/>
</dbReference>
<protein>
    <recommendedName>
        <fullName evidence="11">Dynein light chain</fullName>
    </recommendedName>
</protein>
<evidence type="ECO:0000256" key="6">
    <source>
        <dbReference type="ARBA" id="ARBA00023069"/>
    </source>
</evidence>
<evidence type="ECO:0000256" key="10">
    <source>
        <dbReference type="ARBA" id="ARBA00057688"/>
    </source>
</evidence>
<gene>
    <name evidence="12" type="primary">Contig3694.g3940</name>
    <name evidence="12" type="ORF">STYLEM_6800</name>
</gene>
<keyword evidence="8 11" id="KW-0206">Cytoskeleton</keyword>
<dbReference type="GO" id="GO:0005874">
    <property type="term" value="C:microtubule"/>
    <property type="evidence" value="ECO:0007669"/>
    <property type="project" value="UniProtKB-KW"/>
</dbReference>
<evidence type="ECO:0000256" key="11">
    <source>
        <dbReference type="RuleBase" id="RU365010"/>
    </source>
</evidence>
<dbReference type="AlphaFoldDB" id="A0A078A6J7"/>
<dbReference type="Gene3D" id="3.30.740.10">
    <property type="entry name" value="Protein Inhibitor Of Neuronal Nitric Oxide Synthase"/>
    <property type="match status" value="1"/>
</dbReference>
<dbReference type="SMART" id="SM01375">
    <property type="entry name" value="Dynein_light"/>
    <property type="match status" value="1"/>
</dbReference>
<evidence type="ECO:0000256" key="8">
    <source>
        <dbReference type="ARBA" id="ARBA00023212"/>
    </source>
</evidence>
<sequence length="107" mass="12164">MELPPLNIEDFTKWKQGQAIIKETDMGDDIKGEAKDFVISGIEKASGQFGINIEHACKYVKDQMDRQFGPSWHCVMGEGFSFEVTRQAKTTLYMYYAGKIAVLLFKC</sequence>
<proteinExistence type="inferred from homology"/>
<dbReference type="InterPro" id="IPR037177">
    <property type="entry name" value="DLC_sf"/>
</dbReference>
<comment type="similarity">
    <text evidence="11">Belongs to the dynein light chain family.</text>
</comment>
<keyword evidence="9" id="KW-0966">Cell projection</keyword>
<keyword evidence="13" id="KW-1185">Reference proteome</keyword>
<dbReference type="GO" id="GO:0005930">
    <property type="term" value="C:axoneme"/>
    <property type="evidence" value="ECO:0007669"/>
    <property type="project" value="UniProtKB-SubCell"/>
</dbReference>
<keyword evidence="5 11" id="KW-0243">Dynein</keyword>
<keyword evidence="4 11" id="KW-0493">Microtubule</keyword>
<name>A0A078A6J7_STYLE</name>
<dbReference type="SUPFAM" id="SSF54648">
    <property type="entry name" value="DLC"/>
    <property type="match status" value="1"/>
</dbReference>
<evidence type="ECO:0000313" key="12">
    <source>
        <dbReference type="EMBL" id="CDW77834.1"/>
    </source>
</evidence>
<keyword evidence="3 11" id="KW-0963">Cytoplasm</keyword>
<dbReference type="Pfam" id="PF01221">
    <property type="entry name" value="Dynein_light"/>
    <property type="match status" value="1"/>
</dbReference>
<dbReference type="InterPro" id="IPR001372">
    <property type="entry name" value="Dynein_light_chain_typ-1/2"/>
</dbReference>
<evidence type="ECO:0000256" key="5">
    <source>
        <dbReference type="ARBA" id="ARBA00023017"/>
    </source>
</evidence>
<dbReference type="CDD" id="cd21453">
    <property type="entry name" value="DLC-like_DNAL4"/>
    <property type="match status" value="1"/>
</dbReference>
<reference evidence="12 13" key="1">
    <citation type="submission" date="2014-06" db="EMBL/GenBank/DDBJ databases">
        <authorList>
            <person name="Swart Estienne"/>
        </authorList>
    </citation>
    <scope>NUCLEOTIDE SEQUENCE [LARGE SCALE GENOMIC DNA]</scope>
    <source>
        <strain evidence="12 13">130c</strain>
    </source>
</reference>
<dbReference type="GO" id="GO:0045505">
    <property type="term" value="F:dynein intermediate chain binding"/>
    <property type="evidence" value="ECO:0007669"/>
    <property type="project" value="TreeGrafter"/>
</dbReference>
<dbReference type="InParanoid" id="A0A078A6J7"/>
<evidence type="ECO:0000256" key="2">
    <source>
        <dbReference type="ARBA" id="ARBA00011655"/>
    </source>
</evidence>
<evidence type="ECO:0000256" key="3">
    <source>
        <dbReference type="ARBA" id="ARBA00022490"/>
    </source>
</evidence>
<dbReference type="EMBL" id="CCKQ01006516">
    <property type="protein sequence ID" value="CDW77834.1"/>
    <property type="molecule type" value="Genomic_DNA"/>
</dbReference>
<dbReference type="GO" id="GO:0007017">
    <property type="term" value="P:microtubule-based process"/>
    <property type="evidence" value="ECO:0007669"/>
    <property type="project" value="InterPro"/>
</dbReference>
<dbReference type="OMA" id="CDMTDEM"/>
<evidence type="ECO:0000256" key="7">
    <source>
        <dbReference type="ARBA" id="ARBA00023175"/>
    </source>
</evidence>
<evidence type="ECO:0000313" key="13">
    <source>
        <dbReference type="Proteomes" id="UP000039865"/>
    </source>
</evidence>
<keyword evidence="6" id="KW-0969">Cilium</keyword>